<evidence type="ECO:0000259" key="5">
    <source>
        <dbReference type="PROSITE" id="PS50850"/>
    </source>
</evidence>
<dbReference type="InterPro" id="IPR036259">
    <property type="entry name" value="MFS_trans_sf"/>
</dbReference>
<evidence type="ECO:0000313" key="7">
    <source>
        <dbReference type="EMBL" id="REG34288.1"/>
    </source>
</evidence>
<dbReference type="Pfam" id="PF07690">
    <property type="entry name" value="MFS_1"/>
    <property type="match status" value="1"/>
</dbReference>
<evidence type="ECO:0000313" key="6">
    <source>
        <dbReference type="EMBL" id="AKJ01473.1"/>
    </source>
</evidence>
<feature type="transmembrane region" description="Helical" evidence="4">
    <location>
        <begin position="367"/>
        <end position="385"/>
    </location>
</feature>
<dbReference type="Proteomes" id="UP000256345">
    <property type="component" value="Unassembled WGS sequence"/>
</dbReference>
<organism evidence="6 8">
    <name type="scientific">Archangium gephyra</name>
    <dbReference type="NCBI Taxonomy" id="48"/>
    <lineage>
        <taxon>Bacteria</taxon>
        <taxon>Pseudomonadati</taxon>
        <taxon>Myxococcota</taxon>
        <taxon>Myxococcia</taxon>
        <taxon>Myxococcales</taxon>
        <taxon>Cystobacterineae</taxon>
        <taxon>Archangiaceae</taxon>
        <taxon>Archangium</taxon>
    </lineage>
</organism>
<keyword evidence="3 4" id="KW-0472">Membrane</keyword>
<keyword evidence="9" id="KW-1185">Reference proteome</keyword>
<feature type="transmembrane region" description="Helical" evidence="4">
    <location>
        <begin position="274"/>
        <end position="294"/>
    </location>
</feature>
<keyword evidence="1 4" id="KW-0812">Transmembrane</keyword>
<sequence>MRAMNPPLLLLTLCQGLYLTNNVTFVAINGMVGLALAPTPWLATSPVMAYVAGSALSAPLVARHQRRFGRRRTFQLGLAVAMVTAALCALAVLTRQFWLLIASTLAAGYYNANGSLYRFAAVELVPPSAKERAISWVLAGGILGAVTGPQLALLTRDALPQPFAGAYVALIAVALLSLLLISFIRFPALPVSDSGKAEGRPLSVLARQQVFVVAVAVSALGYGVMNLLMAATPIAMAQHAHPFGHAALVLEWHVLGMYVPSFFTGWLIKRFGALRVMSIGLLLNFACTAVALSGVDLMHFLVSLLVLGIGWNFLFIGGTALFTEAYQPEERTRAQAAMDTTIYATMTISSFGSGALVTTGGWTWMNFAMLLPLVLVAAALGWLALERRR</sequence>
<evidence type="ECO:0000256" key="2">
    <source>
        <dbReference type="ARBA" id="ARBA00022989"/>
    </source>
</evidence>
<feature type="transmembrane region" description="Helical" evidence="4">
    <location>
        <begin position="164"/>
        <end position="189"/>
    </location>
</feature>
<dbReference type="Proteomes" id="UP000035579">
    <property type="component" value="Chromosome"/>
</dbReference>
<dbReference type="EMBL" id="CP011509">
    <property type="protein sequence ID" value="AKJ01473.1"/>
    <property type="molecule type" value="Genomic_DNA"/>
</dbReference>
<evidence type="ECO:0000256" key="4">
    <source>
        <dbReference type="SAM" id="Phobius"/>
    </source>
</evidence>
<dbReference type="SUPFAM" id="SSF103473">
    <property type="entry name" value="MFS general substrate transporter"/>
    <property type="match status" value="1"/>
</dbReference>
<evidence type="ECO:0000256" key="3">
    <source>
        <dbReference type="ARBA" id="ARBA00023136"/>
    </source>
</evidence>
<evidence type="ECO:0000313" key="8">
    <source>
        <dbReference type="Proteomes" id="UP000035579"/>
    </source>
</evidence>
<feature type="transmembrane region" description="Helical" evidence="4">
    <location>
        <begin position="300"/>
        <end position="322"/>
    </location>
</feature>
<feature type="transmembrane region" description="Helical" evidence="4">
    <location>
        <begin position="342"/>
        <end position="361"/>
    </location>
</feature>
<dbReference type="AlphaFoldDB" id="A0AAC8Q5K9"/>
<feature type="transmembrane region" description="Helical" evidence="4">
    <location>
        <begin position="99"/>
        <end position="121"/>
    </location>
</feature>
<dbReference type="PANTHER" id="PTHR23534">
    <property type="entry name" value="MFS PERMEASE"/>
    <property type="match status" value="1"/>
</dbReference>
<dbReference type="EMBL" id="QUMU01000003">
    <property type="protein sequence ID" value="REG34288.1"/>
    <property type="molecule type" value="Genomic_DNA"/>
</dbReference>
<feature type="domain" description="Major facilitator superfamily (MFS) profile" evidence="5">
    <location>
        <begin position="209"/>
        <end position="389"/>
    </location>
</feature>
<feature type="transmembrane region" description="Helical" evidence="4">
    <location>
        <begin position="74"/>
        <end position="93"/>
    </location>
</feature>
<evidence type="ECO:0000256" key="1">
    <source>
        <dbReference type="ARBA" id="ARBA00022692"/>
    </source>
</evidence>
<evidence type="ECO:0000313" key="9">
    <source>
        <dbReference type="Proteomes" id="UP000256345"/>
    </source>
</evidence>
<feature type="transmembrane region" description="Helical" evidence="4">
    <location>
        <begin position="133"/>
        <end position="152"/>
    </location>
</feature>
<dbReference type="PROSITE" id="PS50850">
    <property type="entry name" value="MFS"/>
    <property type="match status" value="1"/>
</dbReference>
<name>A0AAC8Q5K9_9BACT</name>
<protein>
    <submittedName>
        <fullName evidence="7">MFS family arabinose efflux permease</fullName>
    </submittedName>
    <submittedName>
        <fullName evidence="6">Membrane protein</fullName>
    </submittedName>
</protein>
<dbReference type="InterPro" id="IPR011701">
    <property type="entry name" value="MFS"/>
</dbReference>
<dbReference type="Gene3D" id="1.20.1250.20">
    <property type="entry name" value="MFS general substrate transporter like domains"/>
    <property type="match status" value="1"/>
</dbReference>
<dbReference type="PANTHER" id="PTHR23534:SF1">
    <property type="entry name" value="MAJOR FACILITATOR SUPERFAMILY PROTEIN"/>
    <property type="match status" value="1"/>
</dbReference>
<reference evidence="6 8" key="1">
    <citation type="submission" date="2015-05" db="EMBL/GenBank/DDBJ databases">
        <title>Genome assembly of Archangium gephyra DSM 2261.</title>
        <authorList>
            <person name="Sharma G."/>
            <person name="Subramanian S."/>
        </authorList>
    </citation>
    <scope>NUCLEOTIDE SEQUENCE [LARGE SCALE GENOMIC DNA]</scope>
    <source>
        <strain evidence="6 8">DSM 2261</strain>
    </source>
</reference>
<dbReference type="InterPro" id="IPR020846">
    <property type="entry name" value="MFS_dom"/>
</dbReference>
<dbReference type="KEGG" id="age:AA314_03099"/>
<feature type="transmembrane region" description="Helical" evidence="4">
    <location>
        <begin position="210"/>
        <end position="231"/>
    </location>
</feature>
<gene>
    <name evidence="6" type="ORF">AA314_03099</name>
    <name evidence="7" type="ORF">ATI61_103181</name>
</gene>
<proteinExistence type="predicted"/>
<reference evidence="7 9" key="2">
    <citation type="submission" date="2018-08" db="EMBL/GenBank/DDBJ databases">
        <title>Genomic Encyclopedia of Archaeal and Bacterial Type Strains, Phase II (KMG-II): from individual species to whole genera.</title>
        <authorList>
            <person name="Goeker M."/>
        </authorList>
    </citation>
    <scope>NUCLEOTIDE SEQUENCE [LARGE SCALE GENOMIC DNA]</scope>
    <source>
        <strain evidence="7 9">DSM 2261</strain>
    </source>
</reference>
<keyword evidence="2 4" id="KW-1133">Transmembrane helix</keyword>
<feature type="transmembrane region" description="Helical" evidence="4">
    <location>
        <begin position="243"/>
        <end position="267"/>
    </location>
</feature>
<feature type="transmembrane region" description="Helical" evidence="4">
    <location>
        <begin position="42"/>
        <end position="62"/>
    </location>
</feature>
<accession>A0AAC8Q5K9</accession>
<dbReference type="GO" id="GO:0022857">
    <property type="term" value="F:transmembrane transporter activity"/>
    <property type="evidence" value="ECO:0007669"/>
    <property type="project" value="InterPro"/>
</dbReference>